<reference evidence="1 2" key="1">
    <citation type="submission" date="2023-01" db="EMBL/GenBank/DDBJ databases">
        <authorList>
            <person name="Whitehead M."/>
        </authorList>
    </citation>
    <scope>NUCLEOTIDE SEQUENCE [LARGE SCALE GENOMIC DNA]</scope>
</reference>
<gene>
    <name evidence="1" type="ORF">MEUPH1_LOCUS6504</name>
</gene>
<proteinExistence type="predicted"/>
<keyword evidence="2" id="KW-1185">Reference proteome</keyword>
<dbReference type="EMBL" id="CARXXK010000001">
    <property type="protein sequence ID" value="CAI6350001.1"/>
    <property type="molecule type" value="Genomic_DNA"/>
</dbReference>
<dbReference type="Proteomes" id="UP001160148">
    <property type="component" value="Unassembled WGS sequence"/>
</dbReference>
<evidence type="ECO:0000313" key="2">
    <source>
        <dbReference type="Proteomes" id="UP001160148"/>
    </source>
</evidence>
<evidence type="ECO:0008006" key="3">
    <source>
        <dbReference type="Google" id="ProtNLM"/>
    </source>
</evidence>
<sequence length="82" mass="9479">MPKVKKAHCYVRDYPGVFRTDGAILFCTFCETNVSCDRKSQITQHLGTSKHIENSKLKSNKDQVSQQFIKNHLIKLEQIIKI</sequence>
<protein>
    <recommendedName>
        <fullName evidence="3">CGG triplet repeat-binding protein 1</fullName>
    </recommendedName>
</protein>
<name>A0AAV0W2I5_9HEMI</name>
<evidence type="ECO:0000313" key="1">
    <source>
        <dbReference type="EMBL" id="CAI6350001.1"/>
    </source>
</evidence>
<organism evidence="1 2">
    <name type="scientific">Macrosiphum euphorbiae</name>
    <name type="common">potato aphid</name>
    <dbReference type="NCBI Taxonomy" id="13131"/>
    <lineage>
        <taxon>Eukaryota</taxon>
        <taxon>Metazoa</taxon>
        <taxon>Ecdysozoa</taxon>
        <taxon>Arthropoda</taxon>
        <taxon>Hexapoda</taxon>
        <taxon>Insecta</taxon>
        <taxon>Pterygota</taxon>
        <taxon>Neoptera</taxon>
        <taxon>Paraneoptera</taxon>
        <taxon>Hemiptera</taxon>
        <taxon>Sternorrhyncha</taxon>
        <taxon>Aphidomorpha</taxon>
        <taxon>Aphidoidea</taxon>
        <taxon>Aphididae</taxon>
        <taxon>Macrosiphini</taxon>
        <taxon>Macrosiphum</taxon>
    </lineage>
</organism>
<dbReference type="AlphaFoldDB" id="A0AAV0W2I5"/>
<accession>A0AAV0W2I5</accession>
<comment type="caution">
    <text evidence="1">The sequence shown here is derived from an EMBL/GenBank/DDBJ whole genome shotgun (WGS) entry which is preliminary data.</text>
</comment>